<organism evidence="3 4">
    <name type="scientific">Mortierella isabellina</name>
    <name type="common">Filamentous fungus</name>
    <name type="synonym">Umbelopsis isabellina</name>
    <dbReference type="NCBI Taxonomy" id="91625"/>
    <lineage>
        <taxon>Eukaryota</taxon>
        <taxon>Fungi</taxon>
        <taxon>Fungi incertae sedis</taxon>
        <taxon>Mucoromycota</taxon>
        <taxon>Mucoromycotina</taxon>
        <taxon>Umbelopsidomycetes</taxon>
        <taxon>Umbelopsidales</taxon>
        <taxon>Umbelopsidaceae</taxon>
        <taxon>Umbelopsis</taxon>
    </lineage>
</organism>
<gene>
    <name evidence="3" type="ORF">INT43_005552</name>
</gene>
<name>A0A8H7UDW1_MORIS</name>
<proteinExistence type="predicted"/>
<reference evidence="3" key="1">
    <citation type="submission" date="2020-12" db="EMBL/GenBank/DDBJ databases">
        <title>Metabolic potential, ecology and presence of endohyphal bacteria is reflected in genomic diversity of Mucoromycotina.</title>
        <authorList>
            <person name="Muszewska A."/>
            <person name="Okrasinska A."/>
            <person name="Steczkiewicz K."/>
            <person name="Drgas O."/>
            <person name="Orlowska M."/>
            <person name="Perlinska-Lenart U."/>
            <person name="Aleksandrzak-Piekarczyk T."/>
            <person name="Szatraj K."/>
            <person name="Zielenkiewicz U."/>
            <person name="Pilsyk S."/>
            <person name="Malc E."/>
            <person name="Mieczkowski P."/>
            <person name="Kruszewska J.S."/>
            <person name="Biernat P."/>
            <person name="Pawlowska J."/>
        </authorList>
    </citation>
    <scope>NUCLEOTIDE SEQUENCE</scope>
    <source>
        <strain evidence="3">WA0000067209</strain>
    </source>
</reference>
<dbReference type="OrthoDB" id="431378at2759"/>
<feature type="region of interest" description="Disordered" evidence="1">
    <location>
        <begin position="457"/>
        <end position="498"/>
    </location>
</feature>
<keyword evidence="4" id="KW-1185">Reference proteome</keyword>
<dbReference type="AlphaFoldDB" id="A0A8H7UDW1"/>
<dbReference type="PANTHER" id="PTHR23509">
    <property type="entry name" value="PA-PL1 PHOSPHOLIPASE FAMILY"/>
    <property type="match status" value="1"/>
</dbReference>
<evidence type="ECO:0000259" key="2">
    <source>
        <dbReference type="PROSITE" id="PS51043"/>
    </source>
</evidence>
<protein>
    <recommendedName>
        <fullName evidence="2">DDHD domain-containing protein</fullName>
    </recommendedName>
</protein>
<evidence type="ECO:0000313" key="3">
    <source>
        <dbReference type="EMBL" id="KAG2176318.1"/>
    </source>
</evidence>
<comment type="caution">
    <text evidence="3">The sequence shown here is derived from an EMBL/GenBank/DDBJ whole genome shotgun (WGS) entry which is preliminary data.</text>
</comment>
<dbReference type="SMART" id="SM01127">
    <property type="entry name" value="DDHD"/>
    <property type="match status" value="1"/>
</dbReference>
<dbReference type="Proteomes" id="UP000654370">
    <property type="component" value="Unassembled WGS sequence"/>
</dbReference>
<dbReference type="InterPro" id="IPR029058">
    <property type="entry name" value="AB_hydrolase_fold"/>
</dbReference>
<dbReference type="PANTHER" id="PTHR23509:SF10">
    <property type="entry name" value="LD21067P"/>
    <property type="match status" value="1"/>
</dbReference>
<feature type="region of interest" description="Disordered" evidence="1">
    <location>
        <begin position="530"/>
        <end position="575"/>
    </location>
</feature>
<feature type="compositionally biased region" description="Polar residues" evidence="1">
    <location>
        <begin position="535"/>
        <end position="552"/>
    </location>
</feature>
<evidence type="ECO:0000313" key="4">
    <source>
        <dbReference type="Proteomes" id="UP000654370"/>
    </source>
</evidence>
<dbReference type="Pfam" id="PF02862">
    <property type="entry name" value="DDHD"/>
    <property type="match status" value="1"/>
</dbReference>
<dbReference type="SUPFAM" id="SSF53474">
    <property type="entry name" value="alpha/beta-Hydrolases"/>
    <property type="match status" value="1"/>
</dbReference>
<evidence type="ECO:0000256" key="1">
    <source>
        <dbReference type="SAM" id="MobiDB-lite"/>
    </source>
</evidence>
<dbReference type="GO" id="GO:0004620">
    <property type="term" value="F:phospholipase activity"/>
    <property type="evidence" value="ECO:0007669"/>
    <property type="project" value="TreeGrafter"/>
</dbReference>
<feature type="domain" description="DDHD" evidence="2">
    <location>
        <begin position="190"/>
        <end position="383"/>
    </location>
</feature>
<accession>A0A8H7UDW1</accession>
<sequence length="775" mass="86882">MTDPRRSPSPAMSDHIVFFIHGMGQQYEEYGNLKVHVATLQKNTEELLETHYPDTKVRVKFIPIEWHSVVHKLVDDRMDLATLGTVPKVRLVTNHWMMDCLYYFTKPHGQRIIDTICEQCNEGYAKHVEEFPDFVSNKGQVHMMGCSLGGIAAYDILAHQWKDEDGRPPWETIEEQAYVVKKPEITVPILDFNVRFLFTCGSPVGKFSFSAACLVLRGLDFLYYRPPTRTKLYNVFHPFDPLGYRMEPMVNKTYVDVQPVRIHKLQRRRILPMPLPKIPNLGIKSSIAGAAPLIMRARRTFLRYMMTSEGTLIMDKKITERTVVEPTQPEADELQVQSADELPYDNSLANRSDGDVEEETNSEERKYDSAPEAEATPERPYMSRRISSRHKTMVRRRSHSIRDQDERIWIGADDSIEPRFVYETEDHTRSTSWTETATASDERPIWNRKWFKFDNLRRGDSESTDGSSKTLIPGEDKQAPGTDDETRSVASTEKGSSKAASIINMAGTVATAALSAVGLKSDYHDAQEAAIDGTDGNSVTQTNLDTPPNTSEEGSKEDEPSLSTTAVVPKPPHRAMSSEIIRVPVEYSSIVPNLEAIATSKSPVFEGANKTSYFYDSITAVSPTDIRGPGSRDDDLNSESSYSTAIGLEVFSSPASLDRASICMTIPEDDLLDLDDAAAETEVLQNQLGTTDSYAADADVDDSDDDTKVAKNDSASNIECASDEEASLNTDEKMIDGKDGKQYPRIDYVLNETVIDAYASEWIVAMKSHFKYWAN</sequence>
<feature type="region of interest" description="Disordered" evidence="1">
    <location>
        <begin position="326"/>
        <end position="401"/>
    </location>
</feature>
<dbReference type="GO" id="GO:0046872">
    <property type="term" value="F:metal ion binding"/>
    <property type="evidence" value="ECO:0007669"/>
    <property type="project" value="InterPro"/>
</dbReference>
<dbReference type="InterPro" id="IPR004177">
    <property type="entry name" value="DDHD_dom"/>
</dbReference>
<feature type="compositionally biased region" description="Basic residues" evidence="1">
    <location>
        <begin position="386"/>
        <end position="399"/>
    </location>
</feature>
<dbReference type="PROSITE" id="PS51043">
    <property type="entry name" value="DDHD"/>
    <property type="match status" value="1"/>
</dbReference>
<dbReference type="EMBL" id="JAEPQZ010000010">
    <property type="protein sequence ID" value="KAG2176318.1"/>
    <property type="molecule type" value="Genomic_DNA"/>
</dbReference>
<dbReference type="InterPro" id="IPR058055">
    <property type="entry name" value="PA-PLA1"/>
</dbReference>
<feature type="non-terminal residue" evidence="3">
    <location>
        <position position="1"/>
    </location>
</feature>
<dbReference type="GO" id="GO:0005737">
    <property type="term" value="C:cytoplasm"/>
    <property type="evidence" value="ECO:0007669"/>
    <property type="project" value="TreeGrafter"/>
</dbReference>